<organism evidence="1 2">
    <name type="scientific">Chloroflexus aggregans</name>
    <dbReference type="NCBI Taxonomy" id="152260"/>
    <lineage>
        <taxon>Bacteria</taxon>
        <taxon>Bacillati</taxon>
        <taxon>Chloroflexota</taxon>
        <taxon>Chloroflexia</taxon>
        <taxon>Chloroflexales</taxon>
        <taxon>Chloroflexineae</taxon>
        <taxon>Chloroflexaceae</taxon>
        <taxon>Chloroflexus</taxon>
    </lineage>
</organism>
<proteinExistence type="predicted"/>
<protein>
    <submittedName>
        <fullName evidence="1">Alpha/beta hydrolase</fullName>
    </submittedName>
</protein>
<accession>A0A2J6X7D3</accession>
<dbReference type="EMBL" id="PNIQ01000405">
    <property type="protein sequence ID" value="PMP82916.1"/>
    <property type="molecule type" value="Genomic_DNA"/>
</dbReference>
<gene>
    <name evidence="1" type="ORF">C0184_06170</name>
</gene>
<dbReference type="Gene3D" id="3.40.50.1820">
    <property type="entry name" value="alpha/beta hydrolase"/>
    <property type="match status" value="1"/>
</dbReference>
<name>A0A2J6X7D3_9CHLR</name>
<sequence length="43" mass="4857">PVAAARIPHCRLVWIEQCGHLPMLERPQAYHAILSSFLEETTA</sequence>
<keyword evidence="1" id="KW-0378">Hydrolase</keyword>
<dbReference type="Proteomes" id="UP000243376">
    <property type="component" value="Unassembled WGS sequence"/>
</dbReference>
<evidence type="ECO:0000313" key="1">
    <source>
        <dbReference type="EMBL" id="PMP82916.1"/>
    </source>
</evidence>
<evidence type="ECO:0000313" key="2">
    <source>
        <dbReference type="Proteomes" id="UP000243376"/>
    </source>
</evidence>
<dbReference type="InterPro" id="IPR029058">
    <property type="entry name" value="AB_hydrolase_fold"/>
</dbReference>
<comment type="caution">
    <text evidence="1">The sequence shown here is derived from an EMBL/GenBank/DDBJ whole genome shotgun (WGS) entry which is preliminary data.</text>
</comment>
<reference evidence="1 2" key="1">
    <citation type="submission" date="2018-01" db="EMBL/GenBank/DDBJ databases">
        <title>Metagenomic assembled genomes from two thermal pools in the Uzon Caldera, Kamchatka, Russia.</title>
        <authorList>
            <person name="Wilkins L."/>
            <person name="Ettinger C."/>
        </authorList>
    </citation>
    <scope>NUCLEOTIDE SEQUENCE [LARGE SCALE GENOMIC DNA]</scope>
    <source>
        <strain evidence="1">ZAV-02</strain>
    </source>
</reference>
<dbReference type="SUPFAM" id="SSF53474">
    <property type="entry name" value="alpha/beta-Hydrolases"/>
    <property type="match status" value="1"/>
</dbReference>
<dbReference type="GO" id="GO:0016787">
    <property type="term" value="F:hydrolase activity"/>
    <property type="evidence" value="ECO:0007669"/>
    <property type="project" value="UniProtKB-KW"/>
</dbReference>
<dbReference type="AlphaFoldDB" id="A0A2J6X7D3"/>
<feature type="non-terminal residue" evidence="1">
    <location>
        <position position="1"/>
    </location>
</feature>